<dbReference type="OrthoDB" id="2427034at2"/>
<sequence length="268" mass="28803">MMNAKQLRLIALIAASIVIISGLALYYVYGIQPIKQTIAQEKDKIKLNQKMLETLQAQTQLSKQSEADLVELQKKVPVESFSDLLIMELRKREQDTSSVITNYSFTSTLSNTEELLQAVPIAKGDANTAGAGAGRAAAPAAAEAPTDGTKDDGAEGAASTAEAGEQAPAAVPLSLDVYKLSVNLEVESPSYVKFNSFLKSVEAMERVVKVDSITFDDSKNTYSLSITVFYAPQFYGIEEQLPPGTFPAPSGKKVPVRSINPVNVPTEP</sequence>
<name>A0A1X7LTX9_9BACL</name>
<keyword evidence="5" id="KW-1185">Reference proteome</keyword>
<gene>
    <name evidence="4" type="ORF">SAMN06295960_4166</name>
</gene>
<proteinExistence type="predicted"/>
<dbReference type="Proteomes" id="UP000193834">
    <property type="component" value="Unassembled WGS sequence"/>
</dbReference>
<feature type="compositionally biased region" description="Low complexity" evidence="2">
    <location>
        <begin position="155"/>
        <end position="165"/>
    </location>
</feature>
<dbReference type="RefSeq" id="WP_085497605.1">
    <property type="nucleotide sequence ID" value="NZ_FXAZ01000007.1"/>
</dbReference>
<accession>A0A1X7LTX9</accession>
<evidence type="ECO:0000256" key="1">
    <source>
        <dbReference type="SAM" id="Coils"/>
    </source>
</evidence>
<feature type="region of interest" description="Disordered" evidence="2">
    <location>
        <begin position="246"/>
        <end position="268"/>
    </location>
</feature>
<feature type="region of interest" description="Disordered" evidence="2">
    <location>
        <begin position="130"/>
        <end position="165"/>
    </location>
</feature>
<organism evidence="4 5">
    <name type="scientific">Paenibacillus aquistagni</name>
    <dbReference type="NCBI Taxonomy" id="1852522"/>
    <lineage>
        <taxon>Bacteria</taxon>
        <taxon>Bacillati</taxon>
        <taxon>Bacillota</taxon>
        <taxon>Bacilli</taxon>
        <taxon>Bacillales</taxon>
        <taxon>Paenibacillaceae</taxon>
        <taxon>Paenibacillus</taxon>
    </lineage>
</organism>
<evidence type="ECO:0000256" key="3">
    <source>
        <dbReference type="SAM" id="Phobius"/>
    </source>
</evidence>
<keyword evidence="3" id="KW-1133">Transmembrane helix</keyword>
<keyword evidence="1" id="KW-0175">Coiled coil</keyword>
<evidence type="ECO:0008006" key="6">
    <source>
        <dbReference type="Google" id="ProtNLM"/>
    </source>
</evidence>
<keyword evidence="3" id="KW-0472">Membrane</keyword>
<reference evidence="4 5" key="1">
    <citation type="submission" date="2017-04" db="EMBL/GenBank/DDBJ databases">
        <authorList>
            <person name="Afonso C.L."/>
            <person name="Miller P.J."/>
            <person name="Scott M.A."/>
            <person name="Spackman E."/>
            <person name="Goraichik I."/>
            <person name="Dimitrov K.M."/>
            <person name="Suarez D.L."/>
            <person name="Swayne D.E."/>
        </authorList>
    </citation>
    <scope>NUCLEOTIDE SEQUENCE [LARGE SCALE GENOMIC DNA]</scope>
    <source>
        <strain evidence="4 5">11</strain>
    </source>
</reference>
<dbReference type="STRING" id="1852522.SAMN06295960_4166"/>
<feature type="compositionally biased region" description="Low complexity" evidence="2">
    <location>
        <begin position="130"/>
        <end position="144"/>
    </location>
</feature>
<protein>
    <recommendedName>
        <fullName evidence="6">Type IV pilus assembly protein PilO</fullName>
    </recommendedName>
</protein>
<dbReference type="AlphaFoldDB" id="A0A1X7LTX9"/>
<evidence type="ECO:0000313" key="5">
    <source>
        <dbReference type="Proteomes" id="UP000193834"/>
    </source>
</evidence>
<feature type="coiled-coil region" evidence="1">
    <location>
        <begin position="38"/>
        <end position="75"/>
    </location>
</feature>
<dbReference type="EMBL" id="FXAZ01000007">
    <property type="protein sequence ID" value="SMG56599.1"/>
    <property type="molecule type" value="Genomic_DNA"/>
</dbReference>
<evidence type="ECO:0000313" key="4">
    <source>
        <dbReference type="EMBL" id="SMG56599.1"/>
    </source>
</evidence>
<evidence type="ECO:0000256" key="2">
    <source>
        <dbReference type="SAM" id="MobiDB-lite"/>
    </source>
</evidence>
<keyword evidence="3" id="KW-0812">Transmembrane</keyword>
<feature type="transmembrane region" description="Helical" evidence="3">
    <location>
        <begin position="7"/>
        <end position="29"/>
    </location>
</feature>